<reference evidence="6 7" key="1">
    <citation type="submission" date="2025-04" db="UniProtKB">
        <authorList>
            <consortium name="RefSeq"/>
        </authorList>
    </citation>
    <scope>IDENTIFICATION</scope>
    <source>
        <tissue evidence="6 7">Whole organism</tissue>
    </source>
</reference>
<accession>A0A8B7PBJ9</accession>
<evidence type="ECO:0000256" key="1">
    <source>
        <dbReference type="ARBA" id="ARBA00022603"/>
    </source>
</evidence>
<dbReference type="RefSeq" id="XP_018023375.1">
    <property type="nucleotide sequence ID" value="XM_018167886.1"/>
</dbReference>
<protein>
    <submittedName>
        <fullName evidence="6 7">Probable caffeoyl-CoA O-methyltransferase 2</fullName>
    </submittedName>
</protein>
<dbReference type="Pfam" id="PF01596">
    <property type="entry name" value="Methyltransf_3"/>
    <property type="match status" value="1"/>
</dbReference>
<dbReference type="GO" id="GO:0032259">
    <property type="term" value="P:methylation"/>
    <property type="evidence" value="ECO:0007669"/>
    <property type="project" value="UniProtKB-KW"/>
</dbReference>
<gene>
    <name evidence="6 7" type="primary">LOC108679289</name>
</gene>
<keyword evidence="2" id="KW-0808">Transferase</keyword>
<dbReference type="OMA" id="YIEYHEL"/>
<dbReference type="PANTHER" id="PTHR10509:SF93">
    <property type="entry name" value="CATECHOL O-METHYLTRANSFERASE DOMAIN-CONTAINING PROTEIN 1"/>
    <property type="match status" value="1"/>
</dbReference>
<evidence type="ECO:0000256" key="2">
    <source>
        <dbReference type="ARBA" id="ARBA00022679"/>
    </source>
</evidence>
<proteinExistence type="inferred from homology"/>
<dbReference type="GO" id="GO:0008757">
    <property type="term" value="F:S-adenosylmethionine-dependent methyltransferase activity"/>
    <property type="evidence" value="ECO:0007669"/>
    <property type="project" value="TreeGrafter"/>
</dbReference>
<dbReference type="AlphaFoldDB" id="A0A8B7PBJ9"/>
<sequence length="185" mass="20487">MGRVGLMMGAPEVLQLTANLIRAIGGKRVLDIGMFTGSSALSAALALPDDGQVYGFDISEEYVKHGYPFFEKAGVKEKIKIHFGPAMDNLQKLVDDGQSGTFDFAFIDADKENYWGYYELCLLLVRRGGIIAVDNTLWSGRVFDTSHTDECTVAIREFNDKVHRDSRVRVSFLPIGDGLSLLFVQ</sequence>
<dbReference type="InterPro" id="IPR029063">
    <property type="entry name" value="SAM-dependent_MTases_sf"/>
</dbReference>
<dbReference type="GO" id="GO:0008171">
    <property type="term" value="F:O-methyltransferase activity"/>
    <property type="evidence" value="ECO:0007669"/>
    <property type="project" value="InterPro"/>
</dbReference>
<dbReference type="PROSITE" id="PS51682">
    <property type="entry name" value="SAM_OMT_I"/>
    <property type="match status" value="1"/>
</dbReference>
<evidence type="ECO:0000313" key="6">
    <source>
        <dbReference type="RefSeq" id="XP_018023375.1"/>
    </source>
</evidence>
<dbReference type="Proteomes" id="UP000694843">
    <property type="component" value="Unplaced"/>
</dbReference>
<keyword evidence="5" id="KW-1185">Reference proteome</keyword>
<keyword evidence="3" id="KW-0949">S-adenosyl-L-methionine</keyword>
<dbReference type="Gene3D" id="3.40.50.150">
    <property type="entry name" value="Vaccinia Virus protein VP39"/>
    <property type="match status" value="1"/>
</dbReference>
<comment type="similarity">
    <text evidence="4">Belongs to the class I-like SAM-binding methyltransferase superfamily. Cation-dependent O-methyltransferase family.</text>
</comment>
<evidence type="ECO:0000313" key="7">
    <source>
        <dbReference type="RefSeq" id="XP_018023376.1"/>
    </source>
</evidence>
<keyword evidence="1" id="KW-0489">Methyltransferase</keyword>
<dbReference type="SUPFAM" id="SSF53335">
    <property type="entry name" value="S-adenosyl-L-methionine-dependent methyltransferases"/>
    <property type="match status" value="1"/>
</dbReference>
<evidence type="ECO:0000256" key="4">
    <source>
        <dbReference type="ARBA" id="ARBA00023453"/>
    </source>
</evidence>
<dbReference type="GeneID" id="108679289"/>
<dbReference type="OrthoDB" id="10251242at2759"/>
<dbReference type="RefSeq" id="XP_018023376.1">
    <property type="nucleotide sequence ID" value="XM_018167887.1"/>
</dbReference>
<name>A0A8B7PBJ9_HYAAZ</name>
<organism evidence="5 6">
    <name type="scientific">Hyalella azteca</name>
    <name type="common">Amphipod</name>
    <dbReference type="NCBI Taxonomy" id="294128"/>
    <lineage>
        <taxon>Eukaryota</taxon>
        <taxon>Metazoa</taxon>
        <taxon>Ecdysozoa</taxon>
        <taxon>Arthropoda</taxon>
        <taxon>Crustacea</taxon>
        <taxon>Multicrustacea</taxon>
        <taxon>Malacostraca</taxon>
        <taxon>Eumalacostraca</taxon>
        <taxon>Peracarida</taxon>
        <taxon>Amphipoda</taxon>
        <taxon>Senticaudata</taxon>
        <taxon>Talitrida</taxon>
        <taxon>Talitroidea</taxon>
        <taxon>Hyalellidae</taxon>
        <taxon>Hyalella</taxon>
    </lineage>
</organism>
<dbReference type="InterPro" id="IPR002935">
    <property type="entry name" value="SAM_O-MeTrfase"/>
</dbReference>
<dbReference type="InterPro" id="IPR050362">
    <property type="entry name" value="Cation-dep_OMT"/>
</dbReference>
<evidence type="ECO:0000313" key="5">
    <source>
        <dbReference type="Proteomes" id="UP000694843"/>
    </source>
</evidence>
<dbReference type="KEGG" id="hazt:108679289"/>
<dbReference type="PANTHER" id="PTHR10509">
    <property type="entry name" value="O-METHYLTRANSFERASE-RELATED"/>
    <property type="match status" value="1"/>
</dbReference>
<evidence type="ECO:0000256" key="3">
    <source>
        <dbReference type="ARBA" id="ARBA00022691"/>
    </source>
</evidence>